<feature type="region of interest" description="Disordered" evidence="1">
    <location>
        <begin position="178"/>
        <end position="213"/>
    </location>
</feature>
<evidence type="ECO:0000256" key="1">
    <source>
        <dbReference type="SAM" id="MobiDB-lite"/>
    </source>
</evidence>
<gene>
    <name evidence="2" type="ORF">P154DRAFT_529073</name>
</gene>
<dbReference type="EMBL" id="ML977557">
    <property type="protein sequence ID" value="KAF2007458.1"/>
    <property type="molecule type" value="Genomic_DNA"/>
</dbReference>
<keyword evidence="3" id="KW-1185">Reference proteome</keyword>
<organism evidence="2 3">
    <name type="scientific">Amniculicola lignicola CBS 123094</name>
    <dbReference type="NCBI Taxonomy" id="1392246"/>
    <lineage>
        <taxon>Eukaryota</taxon>
        <taxon>Fungi</taxon>
        <taxon>Dikarya</taxon>
        <taxon>Ascomycota</taxon>
        <taxon>Pezizomycotina</taxon>
        <taxon>Dothideomycetes</taxon>
        <taxon>Pleosporomycetidae</taxon>
        <taxon>Pleosporales</taxon>
        <taxon>Amniculicolaceae</taxon>
        <taxon>Amniculicola</taxon>
    </lineage>
</organism>
<dbReference type="Proteomes" id="UP000799779">
    <property type="component" value="Unassembled WGS sequence"/>
</dbReference>
<sequence>MPRHTPNPPLIPTWDAAFWSTAPYSLPYDAPERGWFAPVKFLGEDASEFFAGEEPNYEQSFFEGDVGMTETGWTWDAWEWEVGATGRDRDRDRDRDREGRGIGERVAEVRVKEVRGDKDRGRAYRNQGSSRERKESRKERKIQAPQKRRVGGRWVWEGRKDSAGGQMSRGRDVWNIHKGPSGTLYRRNPVPKLHVPSPNEPNQTQHPHEPPIHSDRNLRLFSLSPMRLPQHQKDIPLFDLPSPIPIPLGYPHSPLTQSIYPTSLSRIHILTSKPGWHNG</sequence>
<name>A0A6A5X3F8_9PLEO</name>
<feature type="compositionally biased region" description="Basic and acidic residues" evidence="1">
    <location>
        <begin position="130"/>
        <end position="142"/>
    </location>
</feature>
<evidence type="ECO:0000313" key="2">
    <source>
        <dbReference type="EMBL" id="KAF2007458.1"/>
    </source>
</evidence>
<evidence type="ECO:0000313" key="3">
    <source>
        <dbReference type="Proteomes" id="UP000799779"/>
    </source>
</evidence>
<reference evidence="2" key="1">
    <citation type="journal article" date="2020" name="Stud. Mycol.">
        <title>101 Dothideomycetes genomes: a test case for predicting lifestyles and emergence of pathogens.</title>
        <authorList>
            <person name="Haridas S."/>
            <person name="Albert R."/>
            <person name="Binder M."/>
            <person name="Bloem J."/>
            <person name="Labutti K."/>
            <person name="Salamov A."/>
            <person name="Andreopoulos B."/>
            <person name="Baker S."/>
            <person name="Barry K."/>
            <person name="Bills G."/>
            <person name="Bluhm B."/>
            <person name="Cannon C."/>
            <person name="Castanera R."/>
            <person name="Culley D."/>
            <person name="Daum C."/>
            <person name="Ezra D."/>
            <person name="Gonzalez J."/>
            <person name="Henrissat B."/>
            <person name="Kuo A."/>
            <person name="Liang C."/>
            <person name="Lipzen A."/>
            <person name="Lutzoni F."/>
            <person name="Magnuson J."/>
            <person name="Mondo S."/>
            <person name="Nolan M."/>
            <person name="Ohm R."/>
            <person name="Pangilinan J."/>
            <person name="Park H.-J."/>
            <person name="Ramirez L."/>
            <person name="Alfaro M."/>
            <person name="Sun H."/>
            <person name="Tritt A."/>
            <person name="Yoshinaga Y."/>
            <person name="Zwiers L.-H."/>
            <person name="Turgeon B."/>
            <person name="Goodwin S."/>
            <person name="Spatafora J."/>
            <person name="Crous P."/>
            <person name="Grigoriev I."/>
        </authorList>
    </citation>
    <scope>NUCLEOTIDE SEQUENCE</scope>
    <source>
        <strain evidence="2">CBS 123094</strain>
    </source>
</reference>
<feature type="region of interest" description="Disordered" evidence="1">
    <location>
        <begin position="116"/>
        <end position="152"/>
    </location>
</feature>
<dbReference type="AlphaFoldDB" id="A0A6A5X3F8"/>
<accession>A0A6A5X3F8</accession>
<protein>
    <submittedName>
        <fullName evidence="2">Uncharacterized protein</fullName>
    </submittedName>
</protein>
<proteinExistence type="predicted"/>